<dbReference type="EMBL" id="OW240921">
    <property type="protein sequence ID" value="CAH2319352.1"/>
    <property type="molecule type" value="Genomic_DNA"/>
</dbReference>
<protein>
    <submittedName>
        <fullName evidence="2">Uncharacterized protein</fullName>
    </submittedName>
</protein>
<keyword evidence="3" id="KW-1185">Reference proteome</keyword>
<dbReference type="Proteomes" id="UP001295444">
    <property type="component" value="Chromosome 10"/>
</dbReference>
<dbReference type="AlphaFoldDB" id="A0AAD1T7S3"/>
<evidence type="ECO:0000256" key="1">
    <source>
        <dbReference type="SAM" id="MobiDB-lite"/>
    </source>
</evidence>
<gene>
    <name evidence="2" type="ORF">PECUL_23A055079</name>
</gene>
<name>A0AAD1T7S3_PELCU</name>
<proteinExistence type="predicted"/>
<evidence type="ECO:0000313" key="3">
    <source>
        <dbReference type="Proteomes" id="UP001295444"/>
    </source>
</evidence>
<reference evidence="2" key="1">
    <citation type="submission" date="2022-03" db="EMBL/GenBank/DDBJ databases">
        <authorList>
            <person name="Alioto T."/>
            <person name="Alioto T."/>
            <person name="Gomez Garrido J."/>
        </authorList>
    </citation>
    <scope>NUCLEOTIDE SEQUENCE</scope>
</reference>
<accession>A0AAD1T7S3</accession>
<evidence type="ECO:0000313" key="2">
    <source>
        <dbReference type="EMBL" id="CAH2319352.1"/>
    </source>
</evidence>
<dbReference type="PANTHER" id="PTHR36981:SF9">
    <property type="entry name" value="NANOR-RELATED"/>
    <property type="match status" value="1"/>
</dbReference>
<sequence length="137" mass="15518">MDLESASDPGTSQDLNAVERKQQLLQRLLLENASKEPCFQETPLRQSAPEEVTTSTDEEGRIGNTDWCTCGNCITMPTVEESICCKEIDNVICQLEDAPCIIHNTFFKQFCQEDFAHFLYGFLGMESQRPSEALFNR</sequence>
<dbReference type="PANTHER" id="PTHR36981">
    <property type="entry name" value="ZGC:195170"/>
    <property type="match status" value="1"/>
</dbReference>
<feature type="region of interest" description="Disordered" evidence="1">
    <location>
        <begin position="38"/>
        <end position="60"/>
    </location>
</feature>
<organism evidence="2 3">
    <name type="scientific">Pelobates cultripes</name>
    <name type="common">Western spadefoot toad</name>
    <dbReference type="NCBI Taxonomy" id="61616"/>
    <lineage>
        <taxon>Eukaryota</taxon>
        <taxon>Metazoa</taxon>
        <taxon>Chordata</taxon>
        <taxon>Craniata</taxon>
        <taxon>Vertebrata</taxon>
        <taxon>Euteleostomi</taxon>
        <taxon>Amphibia</taxon>
        <taxon>Batrachia</taxon>
        <taxon>Anura</taxon>
        <taxon>Pelobatoidea</taxon>
        <taxon>Pelobatidae</taxon>
        <taxon>Pelobates</taxon>
    </lineage>
</organism>